<gene>
    <name evidence="1" type="ORF">HYC85_018337</name>
</gene>
<sequence length="109" mass="12896">MALMSRPYAYSKMEREDPEEIKHRRAQFLIYKALEKVDSQRRPSWLRVRICKLKIKIGKRLKRLRKSMLLSMSGAKNGVCKQVICQWKTWKRLFRSGGQAMVNLPPVFA</sequence>
<reference evidence="2" key="1">
    <citation type="journal article" date="2020" name="Nat. Commun.">
        <title>Genome assembly of wild tea tree DASZ reveals pedigree and selection history of tea varieties.</title>
        <authorList>
            <person name="Zhang W."/>
            <person name="Zhang Y."/>
            <person name="Qiu H."/>
            <person name="Guo Y."/>
            <person name="Wan H."/>
            <person name="Zhang X."/>
            <person name="Scossa F."/>
            <person name="Alseekh S."/>
            <person name="Zhang Q."/>
            <person name="Wang P."/>
            <person name="Xu L."/>
            <person name="Schmidt M.H."/>
            <person name="Jia X."/>
            <person name="Li D."/>
            <person name="Zhu A."/>
            <person name="Guo F."/>
            <person name="Chen W."/>
            <person name="Ni D."/>
            <person name="Usadel B."/>
            <person name="Fernie A.R."/>
            <person name="Wen W."/>
        </authorList>
    </citation>
    <scope>NUCLEOTIDE SEQUENCE [LARGE SCALE GENOMIC DNA]</scope>
    <source>
        <strain evidence="2">cv. G240</strain>
    </source>
</reference>
<organism evidence="1 2">
    <name type="scientific">Camellia sinensis</name>
    <name type="common">Tea plant</name>
    <name type="synonym">Thea sinensis</name>
    <dbReference type="NCBI Taxonomy" id="4442"/>
    <lineage>
        <taxon>Eukaryota</taxon>
        <taxon>Viridiplantae</taxon>
        <taxon>Streptophyta</taxon>
        <taxon>Embryophyta</taxon>
        <taxon>Tracheophyta</taxon>
        <taxon>Spermatophyta</taxon>
        <taxon>Magnoliopsida</taxon>
        <taxon>eudicotyledons</taxon>
        <taxon>Gunneridae</taxon>
        <taxon>Pentapetalae</taxon>
        <taxon>asterids</taxon>
        <taxon>Ericales</taxon>
        <taxon>Theaceae</taxon>
        <taxon>Camellia</taxon>
    </lineage>
</organism>
<dbReference type="PANTHER" id="PTHR35687">
    <property type="entry name" value="OS07G0516700 PROTEIN"/>
    <property type="match status" value="1"/>
</dbReference>
<accession>A0A7J7GUD0</accession>
<reference evidence="1 2" key="2">
    <citation type="submission" date="2020-07" db="EMBL/GenBank/DDBJ databases">
        <title>Genome assembly of wild tea tree DASZ reveals pedigree and selection history of tea varieties.</title>
        <authorList>
            <person name="Zhang W."/>
        </authorList>
    </citation>
    <scope>NUCLEOTIDE SEQUENCE [LARGE SCALE GENOMIC DNA]</scope>
    <source>
        <strain evidence="2">cv. G240</strain>
        <tissue evidence="1">Leaf</tissue>
    </source>
</reference>
<name>A0A7J7GUD0_CAMSI</name>
<dbReference type="EMBL" id="JACBKZ010000008">
    <property type="protein sequence ID" value="KAF5944260.1"/>
    <property type="molecule type" value="Genomic_DNA"/>
</dbReference>
<evidence type="ECO:0000313" key="1">
    <source>
        <dbReference type="EMBL" id="KAF5944260.1"/>
    </source>
</evidence>
<proteinExistence type="predicted"/>
<dbReference type="PANTHER" id="PTHR35687:SF1">
    <property type="entry name" value="OS07G0516700 PROTEIN"/>
    <property type="match status" value="1"/>
</dbReference>
<dbReference type="AlphaFoldDB" id="A0A7J7GUD0"/>
<evidence type="ECO:0000313" key="2">
    <source>
        <dbReference type="Proteomes" id="UP000593564"/>
    </source>
</evidence>
<protein>
    <submittedName>
        <fullName evidence="1">Uncharacterized protein</fullName>
    </submittedName>
</protein>
<dbReference type="Proteomes" id="UP000593564">
    <property type="component" value="Unassembled WGS sequence"/>
</dbReference>
<comment type="caution">
    <text evidence="1">The sequence shown here is derived from an EMBL/GenBank/DDBJ whole genome shotgun (WGS) entry which is preliminary data.</text>
</comment>
<keyword evidence="2" id="KW-1185">Reference proteome</keyword>